<feature type="region of interest" description="Disordered" evidence="5">
    <location>
        <begin position="1961"/>
        <end position="1989"/>
    </location>
</feature>
<feature type="compositionally biased region" description="Basic and acidic residues" evidence="5">
    <location>
        <begin position="1296"/>
        <end position="1311"/>
    </location>
</feature>
<feature type="compositionally biased region" description="Polar residues" evidence="5">
    <location>
        <begin position="1904"/>
        <end position="1913"/>
    </location>
</feature>
<comment type="subcellular location">
    <subcellularLocation>
        <location evidence="1">Nucleus</location>
    </subcellularLocation>
</comment>
<accession>A0A8W8LA29</accession>
<feature type="compositionally biased region" description="Polar residues" evidence="5">
    <location>
        <begin position="1583"/>
        <end position="1623"/>
    </location>
</feature>
<evidence type="ECO:0000256" key="4">
    <source>
        <dbReference type="SAM" id="Coils"/>
    </source>
</evidence>
<dbReference type="OrthoDB" id="248320at2759"/>
<feature type="compositionally biased region" description="Low complexity" evidence="5">
    <location>
        <begin position="1624"/>
        <end position="1637"/>
    </location>
</feature>
<name>A0A8W8LA29_MAGGI</name>
<dbReference type="Pfam" id="PF13634">
    <property type="entry name" value="Nucleoporin_FG"/>
    <property type="match status" value="7"/>
</dbReference>
<feature type="region of interest" description="Disordered" evidence="5">
    <location>
        <begin position="656"/>
        <end position="685"/>
    </location>
</feature>
<feature type="compositionally biased region" description="Gly residues" evidence="5">
    <location>
        <begin position="2116"/>
        <end position="2126"/>
    </location>
</feature>
<feature type="region of interest" description="Disordered" evidence="5">
    <location>
        <begin position="1877"/>
        <end position="1916"/>
    </location>
</feature>
<feature type="compositionally biased region" description="Polar residues" evidence="5">
    <location>
        <begin position="1778"/>
        <end position="1788"/>
    </location>
</feature>
<reference evidence="7" key="1">
    <citation type="submission" date="2022-08" db="UniProtKB">
        <authorList>
            <consortium name="EnsemblMetazoa"/>
        </authorList>
    </citation>
    <scope>IDENTIFICATION</scope>
    <source>
        <strain evidence="7">05x7-T-G4-1.051#20</strain>
    </source>
</reference>
<dbReference type="GO" id="GO:0017056">
    <property type="term" value="F:structural constituent of nuclear pore"/>
    <property type="evidence" value="ECO:0007669"/>
    <property type="project" value="TreeGrafter"/>
</dbReference>
<evidence type="ECO:0000313" key="7">
    <source>
        <dbReference type="EnsemblMetazoa" id="G27082.1:cds"/>
    </source>
</evidence>
<evidence type="ECO:0000259" key="6">
    <source>
        <dbReference type="Pfam" id="PF16755"/>
    </source>
</evidence>
<feature type="compositionally biased region" description="Basic and acidic residues" evidence="5">
    <location>
        <begin position="1419"/>
        <end position="1429"/>
    </location>
</feature>
<dbReference type="PANTHER" id="PTHR23193">
    <property type="entry name" value="NUCLEAR PORE COMPLEX PROTEIN NUP"/>
    <property type="match status" value="1"/>
</dbReference>
<dbReference type="InterPro" id="IPR001680">
    <property type="entry name" value="WD40_rpt"/>
</dbReference>
<evidence type="ECO:0000256" key="5">
    <source>
        <dbReference type="SAM" id="MobiDB-lite"/>
    </source>
</evidence>
<dbReference type="EnsemblMetazoa" id="G27082.1">
    <property type="protein sequence ID" value="G27082.1:cds"/>
    <property type="gene ID" value="G27082"/>
</dbReference>
<feature type="compositionally biased region" description="Basic and acidic residues" evidence="5">
    <location>
        <begin position="1572"/>
        <end position="1582"/>
    </location>
</feature>
<feature type="compositionally biased region" description="Polar residues" evidence="5">
    <location>
        <begin position="1692"/>
        <end position="1705"/>
    </location>
</feature>
<organism evidence="7 8">
    <name type="scientific">Magallana gigas</name>
    <name type="common">Pacific oyster</name>
    <name type="synonym">Crassostrea gigas</name>
    <dbReference type="NCBI Taxonomy" id="29159"/>
    <lineage>
        <taxon>Eukaryota</taxon>
        <taxon>Metazoa</taxon>
        <taxon>Spiralia</taxon>
        <taxon>Lophotrochozoa</taxon>
        <taxon>Mollusca</taxon>
        <taxon>Bivalvia</taxon>
        <taxon>Autobranchia</taxon>
        <taxon>Pteriomorphia</taxon>
        <taxon>Ostreida</taxon>
        <taxon>Ostreoidea</taxon>
        <taxon>Ostreidae</taxon>
        <taxon>Magallana</taxon>
    </lineage>
</organism>
<feature type="compositionally biased region" description="Low complexity" evidence="5">
    <location>
        <begin position="2082"/>
        <end position="2115"/>
    </location>
</feature>
<keyword evidence="3" id="KW-0539">Nucleus</keyword>
<evidence type="ECO:0000256" key="2">
    <source>
        <dbReference type="ARBA" id="ARBA00022448"/>
    </source>
</evidence>
<feature type="compositionally biased region" description="Low complexity" evidence="5">
    <location>
        <begin position="2051"/>
        <end position="2061"/>
    </location>
</feature>
<evidence type="ECO:0000313" key="8">
    <source>
        <dbReference type="Proteomes" id="UP000005408"/>
    </source>
</evidence>
<evidence type="ECO:0000256" key="1">
    <source>
        <dbReference type="ARBA" id="ARBA00004123"/>
    </source>
</evidence>
<evidence type="ECO:0000256" key="3">
    <source>
        <dbReference type="ARBA" id="ARBA00023242"/>
    </source>
</evidence>
<dbReference type="InterPro" id="IPR039462">
    <property type="entry name" value="Nup159/Nup146_N"/>
</dbReference>
<feature type="compositionally biased region" description="Low complexity" evidence="5">
    <location>
        <begin position="531"/>
        <end position="544"/>
    </location>
</feature>
<feature type="compositionally biased region" description="Low complexity" evidence="5">
    <location>
        <begin position="2198"/>
        <end position="2207"/>
    </location>
</feature>
<feature type="region of interest" description="Disordered" evidence="5">
    <location>
        <begin position="435"/>
        <end position="455"/>
    </location>
</feature>
<dbReference type="GO" id="GO:0006606">
    <property type="term" value="P:protein import into nucleus"/>
    <property type="evidence" value="ECO:0007669"/>
    <property type="project" value="TreeGrafter"/>
</dbReference>
<feature type="region of interest" description="Disordered" evidence="5">
    <location>
        <begin position="739"/>
        <end position="767"/>
    </location>
</feature>
<feature type="compositionally biased region" description="Basic and acidic residues" evidence="5">
    <location>
        <begin position="1104"/>
        <end position="1114"/>
    </location>
</feature>
<feature type="compositionally biased region" description="Low complexity" evidence="5">
    <location>
        <begin position="506"/>
        <end position="519"/>
    </location>
</feature>
<feature type="region of interest" description="Disordered" evidence="5">
    <location>
        <begin position="487"/>
        <end position="555"/>
    </location>
</feature>
<dbReference type="InterPro" id="IPR026054">
    <property type="entry name" value="Nucleoporin"/>
</dbReference>
<dbReference type="SMART" id="SM00320">
    <property type="entry name" value="WD40"/>
    <property type="match status" value="3"/>
</dbReference>
<feature type="region of interest" description="Disordered" evidence="5">
    <location>
        <begin position="2042"/>
        <end position="2216"/>
    </location>
</feature>
<feature type="domain" description="Nucleoporin Nup159/Nup146 N-terminal" evidence="6">
    <location>
        <begin position="81"/>
        <end position="385"/>
    </location>
</feature>
<feature type="coiled-coil region" evidence="4">
    <location>
        <begin position="1049"/>
        <end position="1076"/>
    </location>
</feature>
<feature type="region of interest" description="Disordered" evidence="5">
    <location>
        <begin position="1754"/>
        <end position="1788"/>
    </location>
</feature>
<feature type="compositionally biased region" description="Basic and acidic residues" evidence="5">
    <location>
        <begin position="1462"/>
        <end position="1480"/>
    </location>
</feature>
<feature type="compositionally biased region" description="Gly residues" evidence="5">
    <location>
        <begin position="2173"/>
        <end position="2197"/>
    </location>
</feature>
<feature type="compositionally biased region" description="Polar residues" evidence="5">
    <location>
        <begin position="836"/>
        <end position="856"/>
    </location>
</feature>
<feature type="region of interest" description="Disordered" evidence="5">
    <location>
        <begin position="1252"/>
        <end position="1486"/>
    </location>
</feature>
<feature type="compositionally biased region" description="Polar residues" evidence="5">
    <location>
        <begin position="676"/>
        <end position="685"/>
    </location>
</feature>
<feature type="region of interest" description="Disordered" evidence="5">
    <location>
        <begin position="619"/>
        <end position="639"/>
    </location>
</feature>
<dbReference type="Gene3D" id="2.130.10.10">
    <property type="entry name" value="YVTN repeat-like/Quinoprotein amine dehydrogenase"/>
    <property type="match status" value="1"/>
</dbReference>
<feature type="compositionally biased region" description="Polar residues" evidence="5">
    <location>
        <begin position="876"/>
        <end position="886"/>
    </location>
</feature>
<dbReference type="InterPro" id="IPR025574">
    <property type="entry name" value="Nucleoporin_FG_rpt"/>
</dbReference>
<dbReference type="Pfam" id="PF16755">
    <property type="entry name" value="Beta-prop_NUP159_NUP214"/>
    <property type="match status" value="1"/>
</dbReference>
<feature type="compositionally biased region" description="Low complexity" evidence="5">
    <location>
        <begin position="1754"/>
        <end position="1772"/>
    </location>
</feature>
<keyword evidence="2" id="KW-0813">Transport</keyword>
<feature type="compositionally biased region" description="Polar residues" evidence="5">
    <location>
        <begin position="1638"/>
        <end position="1677"/>
    </location>
</feature>
<proteinExistence type="predicted"/>
<dbReference type="Proteomes" id="UP000005408">
    <property type="component" value="Unassembled WGS sequence"/>
</dbReference>
<feature type="compositionally biased region" description="Low complexity" evidence="5">
    <location>
        <begin position="1974"/>
        <end position="1989"/>
    </location>
</feature>
<dbReference type="GO" id="GO:0005643">
    <property type="term" value="C:nuclear pore"/>
    <property type="evidence" value="ECO:0007669"/>
    <property type="project" value="TreeGrafter"/>
</dbReference>
<feature type="region of interest" description="Disordered" evidence="5">
    <location>
        <begin position="1692"/>
        <end position="1738"/>
    </location>
</feature>
<feature type="compositionally biased region" description="Low complexity" evidence="5">
    <location>
        <begin position="2147"/>
        <end position="2158"/>
    </location>
</feature>
<feature type="compositionally biased region" description="Acidic residues" evidence="5">
    <location>
        <begin position="1271"/>
        <end position="1295"/>
    </location>
</feature>
<dbReference type="OMA" id="WLSTFQF"/>
<dbReference type="GO" id="GO:0008139">
    <property type="term" value="F:nuclear localization sequence binding"/>
    <property type="evidence" value="ECO:0007669"/>
    <property type="project" value="TreeGrafter"/>
</dbReference>
<feature type="compositionally biased region" description="Polar residues" evidence="5">
    <location>
        <begin position="2129"/>
        <end position="2138"/>
    </location>
</feature>
<dbReference type="SUPFAM" id="SSF117289">
    <property type="entry name" value="Nucleoporin domain"/>
    <property type="match status" value="1"/>
</dbReference>
<feature type="region of interest" description="Disordered" evidence="5">
    <location>
        <begin position="1564"/>
        <end position="1677"/>
    </location>
</feature>
<dbReference type="PANTHER" id="PTHR23193:SF46">
    <property type="entry name" value="NUCLEAR PORE COMPLEX PROTEIN NUP214"/>
    <property type="match status" value="1"/>
</dbReference>
<feature type="compositionally biased region" description="Low complexity" evidence="5">
    <location>
        <begin position="656"/>
        <end position="675"/>
    </location>
</feature>
<keyword evidence="4" id="KW-0175">Coiled coil</keyword>
<dbReference type="InterPro" id="IPR015943">
    <property type="entry name" value="WD40/YVTN_repeat-like_dom_sf"/>
</dbReference>
<keyword evidence="8" id="KW-1185">Reference proteome</keyword>
<sequence length="2216" mass="226328">MEASEREVKDFRFQQLCRIRIFDPPDSPFQGVTQLIACSSKYGLTFLGTKNGFKVIKTSDVTDIDIRHAAERTTLIVADPPIRTSVQVEGTVSHLCLSCDELTLAVVVTCNGIIQIYIYDVKGFANQGQNVDPFQKIRVTCEVLDMAWNPTQPTLLVVCMSDGRAQLLEVAENFKIVASLPPVVSACSVCWSPKGKQLVIGTGNGTLMQFDHELKKKRDWARPSVLPEDQQFEVKGVSWISTYMFLASYFPRGSPDDQPTVVLTSGSKDGDPAFISFLDPCYGNGEGIASTMHFNYIPQWEMVLCTSSTACETAIVGKHFDDKNTFERWTLDDAARAELPLTEDYADTFPLGAAIDFSSQFQVPVGEQRYPPCPMFMLLSTDGVLVTYYMMYSHAEAQVQPITSPPQDLPAGPVKRPTAANAQGLVQKDAAPIEVRPTPQSGQPGVTSAVPPSQAAENKASAFGFSASGSTGKSLFGAPASQGFGFTSSTPSSGGAPGSIFGQSNTATTQVASSTTSSGGAPGSIFGQSNTATTQVASSTTSSGGAPGSIFGQSNTTTTQVGQSFLASALSAPMTAAATSTTKTGFADTSNAPSQFSFKPQPAANFSLNASVTKPSISAVPTQPVGASTAGGFSLPGQSSGGSNSGFNFSLSSLNTTGQTTSSSSAPASSKAVTAPVTQSQITSGTSAASKQSVFSFSSSAAPSEGFGVKPLATSTTPAFGMTPTTTVTAATTKSIFGTPSSSSLSKFGSTPETAQPNAPSMSSAVKTATGGSSLLMRGFGSSSVPTFGTKPGAAAITPTFGDAKSATMTPGSIPPPQSKPAIAAALTSSFGGSMQNLSALGQGPNLNNTKQQSSPGVERQQSEGSRSKTPVADASQKTSSASESLNDTFSASIAEEIAHFEKELCEFRQRAGAVKESIGSKEDMQRLRNNTTKISNFCDEVKANTKELSKEISDLKGLCLDGFAMVEDCKMREQRNTDAQYVQLLRNRALDPKSLATMRSLQQQQQLLDQGLRDVDAILDQEWEDYQNKKKKRQGIQRPTTDGIYQVIKSNRNLIIREKNQLDDLETQLKQLKLYNRNSSWKHPDTSREPAELSSLVDSLLESPKKAPDDPRRAPSVQTLDPNKQAKLREYLSRKTVTKVKSTRPENLSMSRLASTEKIRQALSRQSSPTKAPSSAEMKSMVQGRPILRATSHNGSRQLLQPTSPGMEAVTRQQISMQPKPNTYQQGLMFANSGNTKPSLMAFQQKLPQNLKPADQYPQYEDITPTSTDATEDEDDDDYDEDDDDDDDDDEPDSEHDSEPLNRKIAERKPPPSSTAPVMGFSGAATTKPLSFSPQTFGQGMSGFTSFTAGGNKPVFGAKPDSTTPTGFPKPSFSAGFQGFKPDEKTPTNTSTPKTAFKFGSDVQPSFGGKNLFGQPLKTEDKKTEESKPISSPLLAKALTADSEDDDDLGLGKNDTATEQAKLDNKTSGKPSTEPKFDTASKTPSFGFGKVPSSIALSDLGKEGSGEPLGVTSGLFGQPSGTSVFGGAISSTTTSSAGKSVFGFGAPVGASSGGGFFGQSSTTSGGLFGKSTKDEDTDKASPKTTASTGLFGQNLASSSTGLFGQKSSQASVTSKSDVSGQDTSSKVASSTVASASENPPASELSTASAISSAAGMTSSTPGSSLFGQPQTTTATSGLFGQTSAAVSTAGSGLFGQKTTSSGMTYGQALAPPPPPTYSSTEAGLLGRPLTSGSGAFGQSSTTSAIATSLFGQQTTTTGSGSLSKQTTTTGSGLFGQPATSSGAGLFGQPTTTASGLFGQANAASSTSGTGLFGQSSTTSTSGGGLFGTSASSSVSTAGTSVFGQVSSSSTSASTGLFGQTGSGGFGQSSTGTKPSVIGGLLSGTDEAPATSTAFGQGGPSKNLFGTETSSAAPSFGQPAPLFGSSTASTGPGFGGTTTSAGFGSAGSGFGFGGSATTTSATGFGQTNQTGLFGQPTSSSSSAFGGFGSASSGQTSGGMFGGGGGMFSGLGGKPSEDKAKTNVFGSVPTFGSTAATQANLFGNQSPSTLRSAGGSSPFSGSGFSGGGSNVASTGFGVAKSQSPSGFGAPPSFGGTPGFGSQAAFGSSPSFGSAPAFGGGSTFGGGSSFQNQLGSPQNTEGGGGGFAGFASSASPTFGSLAQGGSTPPTFGSVPQGGGGFGGFGATGGGGGGFGGASPGFGQAPSSGGNPSFTGYRG</sequence>
<feature type="compositionally biased region" description="Polar residues" evidence="5">
    <location>
        <begin position="1325"/>
        <end position="1350"/>
    </location>
</feature>
<feature type="region of interest" description="Disordered" evidence="5">
    <location>
        <begin position="1103"/>
        <end position="1126"/>
    </location>
</feature>
<feature type="region of interest" description="Disordered" evidence="5">
    <location>
        <begin position="836"/>
        <end position="886"/>
    </location>
</feature>
<dbReference type="GO" id="GO:0006405">
    <property type="term" value="P:RNA export from nucleus"/>
    <property type="evidence" value="ECO:0007669"/>
    <property type="project" value="TreeGrafter"/>
</dbReference>
<protein>
    <recommendedName>
        <fullName evidence="6">Nucleoporin Nup159/Nup146 N-terminal domain-containing protein</fullName>
    </recommendedName>
</protein>